<name>A0ABQ1GFU9_9GAMM</name>
<reference evidence="2" key="1">
    <citation type="journal article" date="2019" name="Int. J. Syst. Evol. Microbiol.">
        <title>The Global Catalogue of Microorganisms (GCM) 10K type strain sequencing project: providing services to taxonomists for standard genome sequencing and annotation.</title>
        <authorList>
            <consortium name="The Broad Institute Genomics Platform"/>
            <consortium name="The Broad Institute Genome Sequencing Center for Infectious Disease"/>
            <person name="Wu L."/>
            <person name="Ma J."/>
        </authorList>
    </citation>
    <scope>NUCLEOTIDE SEQUENCE [LARGE SCALE GENOMIC DNA]</scope>
    <source>
        <strain evidence="2">CGMCC 1.15439</strain>
    </source>
</reference>
<dbReference type="PANTHER" id="PTHR43434">
    <property type="entry name" value="PHOSPHOGLYCOLATE PHOSPHATASE"/>
    <property type="match status" value="1"/>
</dbReference>
<dbReference type="SUPFAM" id="SSF56784">
    <property type="entry name" value="HAD-like"/>
    <property type="match status" value="1"/>
</dbReference>
<dbReference type="InterPro" id="IPR036412">
    <property type="entry name" value="HAD-like_sf"/>
</dbReference>
<dbReference type="InterPro" id="IPR023198">
    <property type="entry name" value="PGP-like_dom2"/>
</dbReference>
<organism evidence="1 2">
    <name type="scientific">Dyella nitratireducens</name>
    <dbReference type="NCBI Taxonomy" id="1849580"/>
    <lineage>
        <taxon>Bacteria</taxon>
        <taxon>Pseudomonadati</taxon>
        <taxon>Pseudomonadota</taxon>
        <taxon>Gammaproteobacteria</taxon>
        <taxon>Lysobacterales</taxon>
        <taxon>Rhodanobacteraceae</taxon>
        <taxon>Dyella</taxon>
    </lineage>
</organism>
<dbReference type="Proteomes" id="UP000620046">
    <property type="component" value="Unassembled WGS sequence"/>
</dbReference>
<dbReference type="InterPro" id="IPR050155">
    <property type="entry name" value="HAD-like_hydrolase_sf"/>
</dbReference>
<dbReference type="SFLD" id="SFLDS00003">
    <property type="entry name" value="Haloacid_Dehalogenase"/>
    <property type="match status" value="1"/>
</dbReference>
<protein>
    <submittedName>
        <fullName evidence="1">Haloacid dehalogenase</fullName>
    </submittedName>
</protein>
<dbReference type="Gene3D" id="3.40.50.1000">
    <property type="entry name" value="HAD superfamily/HAD-like"/>
    <property type="match status" value="1"/>
</dbReference>
<dbReference type="EMBL" id="BMJA01000003">
    <property type="protein sequence ID" value="GGA42994.1"/>
    <property type="molecule type" value="Genomic_DNA"/>
</dbReference>
<gene>
    <name evidence="1" type="ORF">GCM10010981_35120</name>
</gene>
<sequence length="218" mass="24366">MRVAVLVYSLVMTIKLAIFDFDGTLADSYAVFADSVNVLAGRHGFRQVQWDEQHKLRGMSASELLRELRLPPWKVPAVMADFRNILQRHIHDIHPFPGVVDALHALLDKHMPLALATSNTLQNVTTVLGDALIGRFVMVECGTSLFGKSHRLRRILKHTRVANTEAIYVGDEIRDAEAANDAGMMFGAVAWGYTTMEALLRTRPGRLFRMPADMLELG</sequence>
<dbReference type="InterPro" id="IPR041492">
    <property type="entry name" value="HAD_2"/>
</dbReference>
<proteinExistence type="predicted"/>
<dbReference type="InterPro" id="IPR023214">
    <property type="entry name" value="HAD_sf"/>
</dbReference>
<dbReference type="SFLD" id="SFLDG01129">
    <property type="entry name" value="C1.5:_HAD__Beta-PGM__Phosphata"/>
    <property type="match status" value="1"/>
</dbReference>
<dbReference type="PANTHER" id="PTHR43434:SF13">
    <property type="entry name" value="PHOSPHOGLYCOLATE PHOSPHATASE"/>
    <property type="match status" value="1"/>
</dbReference>
<evidence type="ECO:0000313" key="1">
    <source>
        <dbReference type="EMBL" id="GGA42994.1"/>
    </source>
</evidence>
<comment type="caution">
    <text evidence="1">The sequence shown here is derived from an EMBL/GenBank/DDBJ whole genome shotgun (WGS) entry which is preliminary data.</text>
</comment>
<dbReference type="Pfam" id="PF13419">
    <property type="entry name" value="HAD_2"/>
    <property type="match status" value="1"/>
</dbReference>
<keyword evidence="2" id="KW-1185">Reference proteome</keyword>
<dbReference type="Gene3D" id="1.10.150.240">
    <property type="entry name" value="Putative phosphatase, domain 2"/>
    <property type="match status" value="1"/>
</dbReference>
<evidence type="ECO:0000313" key="2">
    <source>
        <dbReference type="Proteomes" id="UP000620046"/>
    </source>
</evidence>
<accession>A0ABQ1GFU9</accession>